<evidence type="ECO:0000259" key="7">
    <source>
        <dbReference type="Pfam" id="PF07980"/>
    </source>
</evidence>
<evidence type="ECO:0000259" key="8">
    <source>
        <dbReference type="Pfam" id="PF14322"/>
    </source>
</evidence>
<evidence type="ECO:0000256" key="4">
    <source>
        <dbReference type="ARBA" id="ARBA00023136"/>
    </source>
</evidence>
<dbReference type="SUPFAM" id="SSF48452">
    <property type="entry name" value="TPR-like"/>
    <property type="match status" value="1"/>
</dbReference>
<dbReference type="GeneID" id="92710690"/>
<organism evidence="9 10">
    <name type="scientific">Bacteroides stercorirosoris</name>
    <dbReference type="NCBI Taxonomy" id="871324"/>
    <lineage>
        <taxon>Bacteria</taxon>
        <taxon>Pseudomonadati</taxon>
        <taxon>Bacteroidota</taxon>
        <taxon>Bacteroidia</taxon>
        <taxon>Bacteroidales</taxon>
        <taxon>Bacteroidaceae</taxon>
        <taxon>Bacteroides</taxon>
    </lineage>
</organism>
<evidence type="ECO:0000256" key="1">
    <source>
        <dbReference type="ARBA" id="ARBA00004442"/>
    </source>
</evidence>
<keyword evidence="3 6" id="KW-0732">Signal</keyword>
<dbReference type="Gene3D" id="1.25.40.390">
    <property type="match status" value="1"/>
</dbReference>
<proteinExistence type="inferred from homology"/>
<dbReference type="Pfam" id="PF14322">
    <property type="entry name" value="SusD-like_3"/>
    <property type="match status" value="1"/>
</dbReference>
<keyword evidence="5" id="KW-0998">Cell outer membrane</keyword>
<accession>A0A1M6B337</accession>
<evidence type="ECO:0000313" key="9">
    <source>
        <dbReference type="EMBL" id="SHI43159.1"/>
    </source>
</evidence>
<dbReference type="EMBL" id="FQZN01000002">
    <property type="protein sequence ID" value="SHI43159.1"/>
    <property type="molecule type" value="Genomic_DNA"/>
</dbReference>
<protein>
    <submittedName>
        <fullName evidence="9">Starch-binding associating with outer membrane</fullName>
    </submittedName>
</protein>
<dbReference type="AlphaFoldDB" id="A0A1M6B337"/>
<comment type="subcellular location">
    <subcellularLocation>
        <location evidence="1">Cell outer membrane</location>
    </subcellularLocation>
</comment>
<keyword evidence="10" id="KW-1185">Reference proteome</keyword>
<feature type="domain" description="SusD-like N-terminal" evidence="8">
    <location>
        <begin position="22"/>
        <end position="231"/>
    </location>
</feature>
<evidence type="ECO:0000313" key="10">
    <source>
        <dbReference type="Proteomes" id="UP000184192"/>
    </source>
</evidence>
<reference evidence="10" key="1">
    <citation type="submission" date="2016-11" db="EMBL/GenBank/DDBJ databases">
        <authorList>
            <person name="Varghese N."/>
            <person name="Submissions S."/>
        </authorList>
    </citation>
    <scope>NUCLEOTIDE SEQUENCE [LARGE SCALE GENOMIC DNA]</scope>
    <source>
        <strain evidence="10">DSM 26884</strain>
    </source>
</reference>
<evidence type="ECO:0000256" key="2">
    <source>
        <dbReference type="ARBA" id="ARBA00006275"/>
    </source>
</evidence>
<dbReference type="InterPro" id="IPR033985">
    <property type="entry name" value="SusD-like_N"/>
</dbReference>
<feature type="domain" description="RagB/SusD" evidence="7">
    <location>
        <begin position="411"/>
        <end position="618"/>
    </location>
</feature>
<sequence>MKKYNLLYILIAGMMLCTSCSDFLDTDSPSEQSKENLYENEGMTRSAIMGVYSELAGTYVYGQKMSVNWQGVSDIEQASGYQEDPATDKTSDSGAANYWCDWYNKTLQWGYIFKMAELASTAVDGIRASKAFNSGSVAMKRYMGEALVLRSLSYFELVRRWGDIPFKEGMSNSDLSNVYMGKINRDSIYSCIVKDMKEAIDYLPWVGELADYNSERITKGFAKGMLARIALFAGGWSVRDGKEFPAGANVERYPNTEQNPGMEEVGEYYIGRPSNWRDYYEIAEQQCAEIIGDPENPHKLDPDYGDIWESVCGLKANTYNENLFEVANGVGYSGDIGTLMGRAMDGNLGYGQRGFGGTYVSTNAYYFYSFDQNDKRRDYACYWPVYKKDGTVKEVMQNDIMSVRLGKWSFFWTAESYRSIALTATARTPTGINWIVMRYPDILLMFAEARYMLGKGENSVNEKAGISAAKALEMVRERAFGSGSEAVMDYKKVDFFDAIVNERAWEFGGEGIRKLDLIRWGLLDSKIEEMKVAMLYMLDGTHPIQIFDKTYQPEDFPNKLYFKYDNNGEFMDFSSINFYTKRAANPDEKVYTEVKWFPEIYWNVKETDVNKDHNLIKNATKILVCASGLRKSYDYSQLLSTLKYGSLIQDRLNGYKIGNGVCNYRHLFSIYYDDIYKSKGYLSNSYGYDNSAQ</sequence>
<feature type="signal peptide" evidence="6">
    <location>
        <begin position="1"/>
        <end position="24"/>
    </location>
</feature>
<evidence type="ECO:0000256" key="6">
    <source>
        <dbReference type="SAM" id="SignalP"/>
    </source>
</evidence>
<dbReference type="InterPro" id="IPR011990">
    <property type="entry name" value="TPR-like_helical_dom_sf"/>
</dbReference>
<dbReference type="eggNOG" id="COG0702">
    <property type="taxonomic scope" value="Bacteria"/>
</dbReference>
<dbReference type="Pfam" id="PF07980">
    <property type="entry name" value="SusD_RagB"/>
    <property type="match status" value="1"/>
</dbReference>
<name>A0A1M6B337_9BACE</name>
<dbReference type="InterPro" id="IPR012944">
    <property type="entry name" value="SusD_RagB_dom"/>
</dbReference>
<dbReference type="Proteomes" id="UP000184192">
    <property type="component" value="Unassembled WGS sequence"/>
</dbReference>
<dbReference type="GO" id="GO:0009279">
    <property type="term" value="C:cell outer membrane"/>
    <property type="evidence" value="ECO:0007669"/>
    <property type="project" value="UniProtKB-SubCell"/>
</dbReference>
<feature type="chain" id="PRO_5012070471" evidence="6">
    <location>
        <begin position="25"/>
        <end position="693"/>
    </location>
</feature>
<dbReference type="RefSeq" id="WP_073312588.1">
    <property type="nucleotide sequence ID" value="NZ_FQZN01000002.1"/>
</dbReference>
<evidence type="ECO:0000256" key="3">
    <source>
        <dbReference type="ARBA" id="ARBA00022729"/>
    </source>
</evidence>
<evidence type="ECO:0000256" key="5">
    <source>
        <dbReference type="ARBA" id="ARBA00023237"/>
    </source>
</evidence>
<keyword evidence="4" id="KW-0472">Membrane</keyword>
<gene>
    <name evidence="9" type="ORF">SAMN05444350_102150</name>
</gene>
<comment type="similarity">
    <text evidence="2">Belongs to the SusD family.</text>
</comment>